<dbReference type="PANTHER" id="PTHR11835">
    <property type="entry name" value="DECARBOXYLATING DEHYDROGENASES-ISOCITRATE, ISOPROPYLMALATE, TARTRATE"/>
    <property type="match status" value="1"/>
</dbReference>
<dbReference type="InterPro" id="IPR024084">
    <property type="entry name" value="IsoPropMal-DH-like_dom"/>
</dbReference>
<proteinExistence type="inferred from homology"/>
<keyword evidence="5" id="KW-1185">Reference proteome</keyword>
<sequence>MPSNPFQCRTIQIELPHTKSSSSIASIILIDAINILESSSDLPQLVLHDDGVGLGDRRAAVRLVVERALVRLWEAVHVHASEPLYVVPSPATATAFTVSCGPGRSPGSGSRRLQCARNVGQDHAVFEQGASAGNVGNEKIVEQKAGNPVALLLSSAMMLRHLQFPSFADRHETAVKRVIAEGKYCSGCRFTRGIH</sequence>
<name>A0A9E7I3H0_9LILI</name>
<feature type="domain" description="Isopropylmalate dehydrogenase-like" evidence="3">
    <location>
        <begin position="139"/>
        <end position="184"/>
    </location>
</feature>
<dbReference type="GO" id="GO:0004449">
    <property type="term" value="F:isocitrate dehydrogenase (NAD+) activity"/>
    <property type="evidence" value="ECO:0007669"/>
    <property type="project" value="TreeGrafter"/>
</dbReference>
<keyword evidence="2" id="KW-0816">Tricarboxylic acid cycle</keyword>
<evidence type="ECO:0000256" key="1">
    <source>
        <dbReference type="ARBA" id="ARBA00007769"/>
    </source>
</evidence>
<dbReference type="Pfam" id="PF00180">
    <property type="entry name" value="Iso_dh"/>
    <property type="match status" value="1"/>
</dbReference>
<dbReference type="GO" id="GO:0005739">
    <property type="term" value="C:mitochondrion"/>
    <property type="evidence" value="ECO:0007669"/>
    <property type="project" value="TreeGrafter"/>
</dbReference>
<gene>
    <name evidence="4" type="ORF">MUK42_34325</name>
</gene>
<evidence type="ECO:0000313" key="5">
    <source>
        <dbReference type="Proteomes" id="UP001055439"/>
    </source>
</evidence>
<dbReference type="GO" id="GO:0006099">
    <property type="term" value="P:tricarboxylic acid cycle"/>
    <property type="evidence" value="ECO:0007669"/>
    <property type="project" value="UniProtKB-KW"/>
</dbReference>
<dbReference type="EMBL" id="CP097510">
    <property type="protein sequence ID" value="URE40767.1"/>
    <property type="molecule type" value="Genomic_DNA"/>
</dbReference>
<evidence type="ECO:0000259" key="3">
    <source>
        <dbReference type="Pfam" id="PF00180"/>
    </source>
</evidence>
<dbReference type="GO" id="GO:0006102">
    <property type="term" value="P:isocitrate metabolic process"/>
    <property type="evidence" value="ECO:0007669"/>
    <property type="project" value="TreeGrafter"/>
</dbReference>
<dbReference type="Gene3D" id="3.40.718.10">
    <property type="entry name" value="Isopropylmalate Dehydrogenase"/>
    <property type="match status" value="1"/>
</dbReference>
<protein>
    <submittedName>
        <fullName evidence="4">Isocitrate dehydrogenase NAD regulatory subunit 1</fullName>
    </submittedName>
</protein>
<comment type="similarity">
    <text evidence="1">Belongs to the isocitrate and isopropylmalate dehydrogenases family.</text>
</comment>
<organism evidence="4 5">
    <name type="scientific">Musa troglodytarum</name>
    <name type="common">fe'i banana</name>
    <dbReference type="NCBI Taxonomy" id="320322"/>
    <lineage>
        <taxon>Eukaryota</taxon>
        <taxon>Viridiplantae</taxon>
        <taxon>Streptophyta</taxon>
        <taxon>Embryophyta</taxon>
        <taxon>Tracheophyta</taxon>
        <taxon>Spermatophyta</taxon>
        <taxon>Magnoliopsida</taxon>
        <taxon>Liliopsida</taxon>
        <taxon>Zingiberales</taxon>
        <taxon>Musaceae</taxon>
        <taxon>Musa</taxon>
    </lineage>
</organism>
<evidence type="ECO:0000313" key="4">
    <source>
        <dbReference type="EMBL" id="URE40767.1"/>
    </source>
</evidence>
<evidence type="ECO:0000256" key="2">
    <source>
        <dbReference type="ARBA" id="ARBA00022532"/>
    </source>
</evidence>
<dbReference type="PANTHER" id="PTHR11835:SF42">
    <property type="entry name" value="ISOCITRATE DEHYDROGENASE [NAD] SUBUNIT BETA, MITOCHONDRIAL"/>
    <property type="match status" value="1"/>
</dbReference>
<dbReference type="SUPFAM" id="SSF53659">
    <property type="entry name" value="Isocitrate/Isopropylmalate dehydrogenase-like"/>
    <property type="match status" value="1"/>
</dbReference>
<dbReference type="OrthoDB" id="10261637at2759"/>
<accession>A0A9E7I3H0</accession>
<dbReference type="AlphaFoldDB" id="A0A9E7I3H0"/>
<reference evidence="4" key="1">
    <citation type="submission" date="2022-05" db="EMBL/GenBank/DDBJ databases">
        <title>The Musa troglodytarum L. genome provides insights into the mechanism of non-climacteric behaviour and enrichment of carotenoids.</title>
        <authorList>
            <person name="Wang J."/>
        </authorList>
    </citation>
    <scope>NUCLEOTIDE SEQUENCE</scope>
    <source>
        <tissue evidence="4">Leaf</tissue>
    </source>
</reference>
<dbReference type="Proteomes" id="UP001055439">
    <property type="component" value="Chromosome 8"/>
</dbReference>